<accession>Q7XR38</accession>
<reference evidence="3" key="1">
    <citation type="journal article" date="2005" name="Nature">
        <title>The map-based sequence of the rice genome.</title>
        <authorList>
            <consortium name="International rice genome sequencing project (IRGSP)"/>
            <person name="Matsumoto T."/>
            <person name="Wu J."/>
            <person name="Kanamori H."/>
            <person name="Katayose Y."/>
            <person name="Fujisawa M."/>
            <person name="Namiki N."/>
            <person name="Mizuno H."/>
            <person name="Yamamoto K."/>
            <person name="Antonio B.A."/>
            <person name="Baba T."/>
            <person name="Sakata K."/>
            <person name="Nagamura Y."/>
            <person name="Aoki H."/>
            <person name="Arikawa K."/>
            <person name="Arita K."/>
            <person name="Bito T."/>
            <person name="Chiden Y."/>
            <person name="Fujitsuka N."/>
            <person name="Fukunaka R."/>
            <person name="Hamada M."/>
            <person name="Harada C."/>
            <person name="Hayashi A."/>
            <person name="Hijishita S."/>
            <person name="Honda M."/>
            <person name="Hosokawa S."/>
            <person name="Ichikawa Y."/>
            <person name="Idonuma A."/>
            <person name="Iijima M."/>
            <person name="Ikeda M."/>
            <person name="Ikeno M."/>
            <person name="Ito K."/>
            <person name="Ito S."/>
            <person name="Ito T."/>
            <person name="Ito Y."/>
            <person name="Ito Y."/>
            <person name="Iwabuchi A."/>
            <person name="Kamiya K."/>
            <person name="Karasawa W."/>
            <person name="Kurita K."/>
            <person name="Katagiri S."/>
            <person name="Kikuta A."/>
            <person name="Kobayashi H."/>
            <person name="Kobayashi N."/>
            <person name="Machita K."/>
            <person name="Maehara T."/>
            <person name="Masukawa M."/>
            <person name="Mizubayashi T."/>
            <person name="Mukai Y."/>
            <person name="Nagasaki H."/>
            <person name="Nagata Y."/>
            <person name="Naito S."/>
            <person name="Nakashima M."/>
            <person name="Nakama Y."/>
            <person name="Nakamichi Y."/>
            <person name="Nakamura M."/>
            <person name="Meguro A."/>
            <person name="Negishi M."/>
            <person name="Ohta I."/>
            <person name="Ohta T."/>
            <person name="Okamoto M."/>
            <person name="Ono N."/>
            <person name="Saji S."/>
            <person name="Sakaguchi M."/>
            <person name="Sakai K."/>
            <person name="Shibata M."/>
            <person name="Shimokawa T."/>
            <person name="Song J."/>
            <person name="Takazaki Y."/>
            <person name="Terasawa K."/>
            <person name="Tsugane M."/>
            <person name="Tsuji K."/>
            <person name="Ueda S."/>
            <person name="Waki K."/>
            <person name="Yamagata H."/>
            <person name="Yamamoto M."/>
            <person name="Yamamoto S."/>
            <person name="Yamane H."/>
            <person name="Yoshiki S."/>
            <person name="Yoshihara R."/>
            <person name="Yukawa K."/>
            <person name="Zhong H."/>
            <person name="Yano M."/>
            <person name="Yuan Q."/>
            <person name="Ouyang S."/>
            <person name="Liu J."/>
            <person name="Jones K.M."/>
            <person name="Gansberger K."/>
            <person name="Moffat K."/>
            <person name="Hill J."/>
            <person name="Bera J."/>
            <person name="Fadrosh D."/>
            <person name="Jin S."/>
            <person name="Johri S."/>
            <person name="Kim M."/>
            <person name="Overton L."/>
            <person name="Reardon M."/>
            <person name="Tsitrin T."/>
            <person name="Vuong H."/>
            <person name="Weaver B."/>
            <person name="Ciecko A."/>
            <person name="Tallon L."/>
            <person name="Jackson J."/>
            <person name="Pai G."/>
            <person name="Aken S.V."/>
            <person name="Utterback T."/>
            <person name="Reidmuller S."/>
            <person name="Feldblyum T."/>
            <person name="Hsiao J."/>
            <person name="Zismann V."/>
            <person name="Iobst S."/>
            <person name="de Vazeille A.R."/>
            <person name="Buell C.R."/>
            <person name="Ying K."/>
            <person name="Li Y."/>
            <person name="Lu T."/>
            <person name="Huang Y."/>
            <person name="Zhao Q."/>
            <person name="Feng Q."/>
            <person name="Zhang L."/>
            <person name="Zhu J."/>
            <person name="Weng Q."/>
            <person name="Mu J."/>
            <person name="Lu Y."/>
            <person name="Fan D."/>
            <person name="Liu Y."/>
            <person name="Guan J."/>
            <person name="Zhang Y."/>
            <person name="Yu S."/>
            <person name="Liu X."/>
            <person name="Zhang Y."/>
            <person name="Hong G."/>
            <person name="Han B."/>
            <person name="Choisne N."/>
            <person name="Demange N."/>
            <person name="Orjeda G."/>
            <person name="Samain S."/>
            <person name="Cattolico L."/>
            <person name="Pelletier E."/>
            <person name="Couloux A."/>
            <person name="Segurens B."/>
            <person name="Wincker P."/>
            <person name="D'Hont A."/>
            <person name="Scarpelli C."/>
            <person name="Weissenbach J."/>
            <person name="Salanoubat M."/>
            <person name="Quetier F."/>
            <person name="Yu Y."/>
            <person name="Kim H.R."/>
            <person name="Rambo T."/>
            <person name="Currie J."/>
            <person name="Collura K."/>
            <person name="Luo M."/>
            <person name="Yang T."/>
            <person name="Ammiraju J.S.S."/>
            <person name="Engler F."/>
            <person name="Soderlund C."/>
            <person name="Wing R.A."/>
            <person name="Palmer L.E."/>
            <person name="de la Bastide M."/>
            <person name="Spiegel L."/>
            <person name="Nascimento L."/>
            <person name="Zutavern T."/>
            <person name="O'Shaughnessy A."/>
            <person name="Dike S."/>
            <person name="Dedhia N."/>
            <person name="Preston R."/>
            <person name="Balija V."/>
            <person name="McCombie W.R."/>
            <person name="Chow T."/>
            <person name="Chen H."/>
            <person name="Chung M."/>
            <person name="Chen C."/>
            <person name="Shaw J."/>
            <person name="Wu H."/>
            <person name="Hsiao K."/>
            <person name="Chao Y."/>
            <person name="Chu M."/>
            <person name="Cheng C."/>
            <person name="Hour A."/>
            <person name="Lee P."/>
            <person name="Lin S."/>
            <person name="Lin Y."/>
            <person name="Liou J."/>
            <person name="Liu S."/>
            <person name="Hsing Y."/>
            <person name="Raghuvanshi S."/>
            <person name="Mohanty A."/>
            <person name="Bharti A.K."/>
            <person name="Gaur A."/>
            <person name="Gupta V."/>
            <person name="Kumar D."/>
            <person name="Ravi V."/>
            <person name="Vij S."/>
            <person name="Kapur A."/>
            <person name="Khurana P."/>
            <person name="Khurana P."/>
            <person name="Khurana J.P."/>
            <person name="Tyagi A.K."/>
            <person name="Gaikwad K."/>
            <person name="Singh A."/>
            <person name="Dalal V."/>
            <person name="Srivastava S."/>
            <person name="Dixit A."/>
            <person name="Pal A.K."/>
            <person name="Ghazi I.A."/>
            <person name="Yadav M."/>
            <person name="Pandit A."/>
            <person name="Bhargava A."/>
            <person name="Sureshbabu K."/>
            <person name="Batra K."/>
            <person name="Sharma T.R."/>
            <person name="Mohapatra T."/>
            <person name="Singh N.K."/>
            <person name="Messing J."/>
            <person name="Nelson A.B."/>
            <person name="Fuks G."/>
            <person name="Kavchok S."/>
            <person name="Keizer G."/>
            <person name="Linton E."/>
            <person name="Llaca V."/>
            <person name="Song R."/>
            <person name="Tanyolac B."/>
            <person name="Young S."/>
            <person name="Ho-Il K."/>
            <person name="Hahn J.H."/>
            <person name="Sangsakoo G."/>
            <person name="Vanavichit A."/>
            <person name="de Mattos Luiz.A.T."/>
            <person name="Zimmer P.D."/>
            <person name="Malone G."/>
            <person name="Dellagostin O."/>
            <person name="de Oliveira A.C."/>
            <person name="Bevan M."/>
            <person name="Bancroft I."/>
            <person name="Minx P."/>
            <person name="Cordum H."/>
            <person name="Wilson R."/>
            <person name="Cheng Z."/>
            <person name="Jin W."/>
            <person name="Jiang J."/>
            <person name="Leong S.A."/>
            <person name="Iwama H."/>
            <person name="Gojobori T."/>
            <person name="Itoh T."/>
            <person name="Niimura Y."/>
            <person name="Fujii Y."/>
            <person name="Habara T."/>
            <person name="Sakai H."/>
            <person name="Sato Y."/>
            <person name="Wilson G."/>
            <person name="Kumar K."/>
            <person name="McCouch S."/>
            <person name="Juretic N."/>
            <person name="Hoen D."/>
            <person name="Wright S."/>
            <person name="Bruskiewich R."/>
            <person name="Bureau T."/>
            <person name="Miyao A."/>
            <person name="Hirochika H."/>
            <person name="Nishikawa T."/>
            <person name="Kadowaki K."/>
            <person name="Sugiura M."/>
            <person name="Burr B."/>
            <person name="Sasaki T."/>
        </authorList>
    </citation>
    <scope>NUCLEOTIDE SEQUENCE [LARGE SCALE GENOMIC DNA]</scope>
    <source>
        <strain evidence="3">cv. Nipponbare</strain>
    </source>
</reference>
<dbReference type="Proteomes" id="UP000000763">
    <property type="component" value="Chromosome 4"/>
</dbReference>
<feature type="region of interest" description="Disordered" evidence="1">
    <location>
        <begin position="76"/>
        <end position="141"/>
    </location>
</feature>
<feature type="compositionally biased region" description="Low complexity" evidence="1">
    <location>
        <begin position="1"/>
        <end position="17"/>
    </location>
</feature>
<sequence length="141" mass="14898">MTSAATSSPAAAWTARTAHARRRTATLWHERRTPTGRARRGELTDDQNVGGRPTDGDDVEEKAAEKIGSTVATVLRRSSAAAKGRTRTATTWRSRRWPSRATTTTETAAAHGWSDGGYSGARAHGARALPATRGEGEGGDG</sequence>
<evidence type="ECO:0000313" key="2">
    <source>
        <dbReference type="EMBL" id="CAE02843.3"/>
    </source>
</evidence>
<evidence type="ECO:0000313" key="3">
    <source>
        <dbReference type="Proteomes" id="UP000000763"/>
    </source>
</evidence>
<gene>
    <name evidence="2" type="primary">OSJNBa0014F04.9</name>
</gene>
<reference evidence="3" key="2">
    <citation type="journal article" date="2008" name="Nucleic Acids Res.">
        <title>The rice annotation project database (RAP-DB): 2008 update.</title>
        <authorList>
            <consortium name="The rice annotation project (RAP)"/>
        </authorList>
    </citation>
    <scope>GENOME REANNOTATION</scope>
    <source>
        <strain evidence="3">cv. Nipponbare</strain>
    </source>
</reference>
<protein>
    <submittedName>
        <fullName evidence="2">OSJNBa0014F04.9 protein</fullName>
    </submittedName>
</protein>
<organism evidence="2 3">
    <name type="scientific">Oryza sativa subsp. japonica</name>
    <name type="common">Rice</name>
    <dbReference type="NCBI Taxonomy" id="39947"/>
    <lineage>
        <taxon>Eukaryota</taxon>
        <taxon>Viridiplantae</taxon>
        <taxon>Streptophyta</taxon>
        <taxon>Embryophyta</taxon>
        <taxon>Tracheophyta</taxon>
        <taxon>Spermatophyta</taxon>
        <taxon>Magnoliopsida</taxon>
        <taxon>Liliopsida</taxon>
        <taxon>Poales</taxon>
        <taxon>Poaceae</taxon>
        <taxon>BOP clade</taxon>
        <taxon>Oryzoideae</taxon>
        <taxon>Oryzeae</taxon>
        <taxon>Oryzinae</taxon>
        <taxon>Oryza</taxon>
        <taxon>Oryza sativa</taxon>
    </lineage>
</organism>
<feature type="region of interest" description="Disordered" evidence="1">
    <location>
        <begin position="1"/>
        <end position="60"/>
    </location>
</feature>
<name>Q7XR38_ORYSJ</name>
<feature type="compositionally biased region" description="Low complexity" evidence="1">
    <location>
        <begin position="76"/>
        <end position="92"/>
    </location>
</feature>
<feature type="compositionally biased region" description="Basic and acidic residues" evidence="1">
    <location>
        <begin position="28"/>
        <end position="43"/>
    </location>
</feature>
<dbReference type="EMBL" id="AL606449">
    <property type="protein sequence ID" value="CAE02843.3"/>
    <property type="molecule type" value="Genomic_DNA"/>
</dbReference>
<dbReference type="AlphaFoldDB" id="Q7XR38"/>
<evidence type="ECO:0000256" key="1">
    <source>
        <dbReference type="SAM" id="MobiDB-lite"/>
    </source>
</evidence>
<feature type="compositionally biased region" description="Low complexity" evidence="1">
    <location>
        <begin position="99"/>
        <end position="110"/>
    </location>
</feature>
<proteinExistence type="predicted"/>